<dbReference type="AlphaFoldDB" id="A0A1M7FZL0"/>
<dbReference type="STRING" id="53463.SAMN05444389_103335"/>
<dbReference type="Gene3D" id="1.10.3700.10">
    <property type="entry name" value="AGR C 984p-like"/>
    <property type="match status" value="1"/>
</dbReference>
<dbReference type="EMBL" id="FRCK01000003">
    <property type="protein sequence ID" value="SHM09463.1"/>
    <property type="molecule type" value="Genomic_DNA"/>
</dbReference>
<dbReference type="InterPro" id="IPR023157">
    <property type="entry name" value="AGR-C-984p-like_sf"/>
</dbReference>
<dbReference type="RefSeq" id="WP_073064538.1">
    <property type="nucleotide sequence ID" value="NZ_FRCK01000003.1"/>
</dbReference>
<gene>
    <name evidence="1" type="ORF">SAMN05444389_103335</name>
</gene>
<keyword evidence="2" id="KW-1185">Reference proteome</keyword>
<dbReference type="OrthoDB" id="7824597at2"/>
<evidence type="ECO:0008006" key="3">
    <source>
        <dbReference type="Google" id="ProtNLM"/>
    </source>
</evidence>
<dbReference type="Proteomes" id="UP000184444">
    <property type="component" value="Unassembled WGS sequence"/>
</dbReference>
<organism evidence="1 2">
    <name type="scientific">Paracoccus solventivorans</name>
    <dbReference type="NCBI Taxonomy" id="53463"/>
    <lineage>
        <taxon>Bacteria</taxon>
        <taxon>Pseudomonadati</taxon>
        <taxon>Pseudomonadota</taxon>
        <taxon>Alphaproteobacteria</taxon>
        <taxon>Rhodobacterales</taxon>
        <taxon>Paracoccaceae</taxon>
        <taxon>Paracoccus</taxon>
    </lineage>
</organism>
<evidence type="ECO:0000313" key="1">
    <source>
        <dbReference type="EMBL" id="SHM09463.1"/>
    </source>
</evidence>
<evidence type="ECO:0000313" key="2">
    <source>
        <dbReference type="Proteomes" id="UP000184444"/>
    </source>
</evidence>
<sequence>MIFQPVVGQGGYAGWRLLQRTGDLQRSLVAREPAVARDVAYVRERLGSTGTAEALVADYRLRNAALSAFGLEDDINNRFFIRKVLESDLSDPKSLANRLGDKRYLALAQAFGFGSGAGPDQQLADEVAERHVAAELERRVGTVDGNLRLAMNAQRELAKIGESAASDNIRWYNILGSAPLRKVIEGALGLTSDFTNFPVEKQLEQLKQRTAGLFGSGSPSVFAEPANLEKIIQRFLIRAETVSPAQSSYNAALLLLSSSAGRSATGLPGYRYG</sequence>
<dbReference type="InterPro" id="IPR010626">
    <property type="entry name" value="DUF1217"/>
</dbReference>
<dbReference type="SUPFAM" id="SSF158837">
    <property type="entry name" value="AGR C 984p-like"/>
    <property type="match status" value="1"/>
</dbReference>
<dbReference type="Pfam" id="PF06748">
    <property type="entry name" value="DUF1217"/>
    <property type="match status" value="1"/>
</dbReference>
<name>A0A1M7FZL0_9RHOB</name>
<protein>
    <recommendedName>
        <fullName evidence="3">Flagellar protein</fullName>
    </recommendedName>
</protein>
<reference evidence="2" key="1">
    <citation type="submission" date="2016-11" db="EMBL/GenBank/DDBJ databases">
        <authorList>
            <person name="Varghese N."/>
            <person name="Submissions S."/>
        </authorList>
    </citation>
    <scope>NUCLEOTIDE SEQUENCE [LARGE SCALE GENOMIC DNA]</scope>
    <source>
        <strain evidence="2">DSM 6637</strain>
    </source>
</reference>
<proteinExistence type="predicted"/>
<accession>A0A1M7FZL0</accession>